<dbReference type="Proteomes" id="UP001172673">
    <property type="component" value="Unassembled WGS sequence"/>
</dbReference>
<evidence type="ECO:0000259" key="2">
    <source>
        <dbReference type="Pfam" id="PF22980"/>
    </source>
</evidence>
<feature type="compositionally biased region" description="Acidic residues" evidence="1">
    <location>
        <begin position="132"/>
        <end position="142"/>
    </location>
</feature>
<reference evidence="3" key="1">
    <citation type="submission" date="2022-10" db="EMBL/GenBank/DDBJ databases">
        <title>Culturing micro-colonial fungi from biological soil crusts in the Mojave desert and describing Neophaeococcomyces mojavensis, and introducing the new genera and species Taxawa tesnikishii.</title>
        <authorList>
            <person name="Kurbessoian T."/>
            <person name="Stajich J.E."/>
        </authorList>
    </citation>
    <scope>NUCLEOTIDE SEQUENCE</scope>
    <source>
        <strain evidence="3">TK_41</strain>
    </source>
</reference>
<dbReference type="InterPro" id="IPR054505">
    <property type="entry name" value="Myb_DNA-bind_8"/>
</dbReference>
<feature type="domain" description="Myb-like DNA-binding" evidence="2">
    <location>
        <begin position="8"/>
        <end position="54"/>
    </location>
</feature>
<keyword evidence="4" id="KW-1185">Reference proteome</keyword>
<dbReference type="EMBL" id="JAPDRK010000002">
    <property type="protein sequence ID" value="KAJ9615336.1"/>
    <property type="molecule type" value="Genomic_DNA"/>
</dbReference>
<sequence length="142" mass="14823">MATQTDAEKLVYVVMALKYTDMPKPDYHSLAAEAGISDANTAQKKFRAIIKSVGFDLVSGKVVDGDGTGPAPFASATTPKRGRKKKADGETPKKAPAKAATNGTPSKKRRLSEPVEDAATGGEDTAVKGEEMADEDAAALEP</sequence>
<feature type="region of interest" description="Disordered" evidence="1">
    <location>
        <begin position="61"/>
        <end position="142"/>
    </location>
</feature>
<dbReference type="AlphaFoldDB" id="A0AA38XKW9"/>
<gene>
    <name evidence="3" type="ORF">H2200_001411</name>
</gene>
<evidence type="ECO:0000313" key="3">
    <source>
        <dbReference type="EMBL" id="KAJ9615336.1"/>
    </source>
</evidence>
<evidence type="ECO:0000256" key="1">
    <source>
        <dbReference type="SAM" id="MobiDB-lite"/>
    </source>
</evidence>
<protein>
    <recommendedName>
        <fullName evidence="2">Myb-like DNA-binding domain-containing protein</fullName>
    </recommendedName>
</protein>
<proteinExistence type="predicted"/>
<evidence type="ECO:0000313" key="4">
    <source>
        <dbReference type="Proteomes" id="UP001172673"/>
    </source>
</evidence>
<organism evidence="3 4">
    <name type="scientific">Cladophialophora chaetospira</name>
    <dbReference type="NCBI Taxonomy" id="386627"/>
    <lineage>
        <taxon>Eukaryota</taxon>
        <taxon>Fungi</taxon>
        <taxon>Dikarya</taxon>
        <taxon>Ascomycota</taxon>
        <taxon>Pezizomycotina</taxon>
        <taxon>Eurotiomycetes</taxon>
        <taxon>Chaetothyriomycetidae</taxon>
        <taxon>Chaetothyriales</taxon>
        <taxon>Herpotrichiellaceae</taxon>
        <taxon>Cladophialophora</taxon>
    </lineage>
</organism>
<comment type="caution">
    <text evidence="3">The sequence shown here is derived from an EMBL/GenBank/DDBJ whole genome shotgun (WGS) entry which is preliminary data.</text>
</comment>
<name>A0AA38XKW9_9EURO</name>
<accession>A0AA38XKW9</accession>
<dbReference type="Pfam" id="PF22980">
    <property type="entry name" value="Myb_DNA-bind_8"/>
    <property type="match status" value="1"/>
</dbReference>